<dbReference type="GO" id="GO:0006364">
    <property type="term" value="P:rRNA processing"/>
    <property type="evidence" value="ECO:0007669"/>
    <property type="project" value="UniProtKB-KW"/>
</dbReference>
<keyword evidence="4" id="KW-0698">rRNA processing</keyword>
<dbReference type="InterPro" id="IPR047021">
    <property type="entry name" value="REXO1/3/4-like"/>
</dbReference>
<feature type="region of interest" description="Disordered" evidence="10">
    <location>
        <begin position="1"/>
        <end position="20"/>
    </location>
</feature>
<dbReference type="PANTHER" id="PTHR12801">
    <property type="entry name" value="RNA EXONUCLEASE REXO1 / RECO3 FAMILY MEMBER-RELATED"/>
    <property type="match status" value="1"/>
</dbReference>
<dbReference type="GO" id="GO:0005634">
    <property type="term" value="C:nucleus"/>
    <property type="evidence" value="ECO:0007669"/>
    <property type="project" value="UniProtKB-SubCell"/>
</dbReference>
<feature type="domain" description="Exonuclease" evidence="11">
    <location>
        <begin position="198"/>
        <end position="373"/>
    </location>
</feature>
<evidence type="ECO:0000256" key="4">
    <source>
        <dbReference type="ARBA" id="ARBA00022552"/>
    </source>
</evidence>
<evidence type="ECO:0000259" key="11">
    <source>
        <dbReference type="SMART" id="SM00479"/>
    </source>
</evidence>
<evidence type="ECO:0000256" key="10">
    <source>
        <dbReference type="SAM" id="MobiDB-lite"/>
    </source>
</evidence>
<comment type="similarity">
    <text evidence="2">Belongs to the REXO4 family.</text>
</comment>
<proteinExistence type="inferred from homology"/>
<protein>
    <recommendedName>
        <fullName evidence="3">RNA exonuclease 4</fullName>
    </recommendedName>
</protein>
<feature type="region of interest" description="Disordered" evidence="10">
    <location>
        <begin position="126"/>
        <end position="192"/>
    </location>
</feature>
<dbReference type="AlphaFoldDB" id="A0ABD3M7L7"/>
<keyword evidence="13" id="KW-1185">Reference proteome</keyword>
<evidence type="ECO:0000256" key="9">
    <source>
        <dbReference type="ARBA" id="ARBA00025599"/>
    </source>
</evidence>
<dbReference type="InterPro" id="IPR012337">
    <property type="entry name" value="RNaseH-like_sf"/>
</dbReference>
<reference evidence="12 13" key="1">
    <citation type="submission" date="2024-10" db="EMBL/GenBank/DDBJ databases">
        <title>Updated reference genomes for cyclostephanoid diatoms.</title>
        <authorList>
            <person name="Roberts W.R."/>
            <person name="Alverson A.J."/>
        </authorList>
    </citation>
    <scope>NUCLEOTIDE SEQUENCE [LARGE SCALE GENOMIC DNA]</scope>
    <source>
        <strain evidence="12 13">AJA232-27</strain>
    </source>
</reference>
<dbReference type="SUPFAM" id="SSF53098">
    <property type="entry name" value="Ribonuclease H-like"/>
    <property type="match status" value="1"/>
</dbReference>
<feature type="region of interest" description="Disordered" evidence="10">
    <location>
        <begin position="33"/>
        <end position="79"/>
    </location>
</feature>
<sequence length="390" mass="43111">MMCQPSEITMAASTSPNPNCPTIKANARLRRSHRSWADQQSGNNASAKNNTYTNNNDSKAAKNRRSRRRPTTFPRKPLVEFNNDCDASAASTAPLSSDESFSCDGTVASMSSFAVHNTINNNASSFKSKQKKAFTGNNGTSPTSSTTPNMKTQRNSKKRSTKNKSSSRPTVVNIVVNDSSNNSNPSATTTLTPEEKSRYIALDAEMVGIGPSGSYSRLARIALIDYDGNTLYDTMVRVEEKVTDYRTFVSGITEADITSDQAVSFDVAQGTVRQLIHNKIVVGHGLKNDFKVLGLSHPWYDIRDTAKYEPFMKVPEPQDYNPNNAALLPKKLRILAKDKLGLDIQVEGCPHSPVEDALAALELYKRHRVKWEKAMMYKMERTREIVASAQ</sequence>
<evidence type="ECO:0000256" key="2">
    <source>
        <dbReference type="ARBA" id="ARBA00010489"/>
    </source>
</evidence>
<evidence type="ECO:0000256" key="1">
    <source>
        <dbReference type="ARBA" id="ARBA00004123"/>
    </source>
</evidence>
<dbReference type="InterPro" id="IPR013520">
    <property type="entry name" value="Ribonucl_H"/>
</dbReference>
<evidence type="ECO:0000256" key="7">
    <source>
        <dbReference type="ARBA" id="ARBA00022839"/>
    </source>
</evidence>
<dbReference type="Proteomes" id="UP001530293">
    <property type="component" value="Unassembled WGS sequence"/>
</dbReference>
<feature type="compositionally biased region" description="Basic residues" evidence="10">
    <location>
        <begin position="61"/>
        <end position="70"/>
    </location>
</feature>
<dbReference type="SMART" id="SM00479">
    <property type="entry name" value="EXOIII"/>
    <property type="match status" value="1"/>
</dbReference>
<dbReference type="GO" id="GO:0004527">
    <property type="term" value="F:exonuclease activity"/>
    <property type="evidence" value="ECO:0007669"/>
    <property type="project" value="UniProtKB-KW"/>
</dbReference>
<dbReference type="FunFam" id="3.30.420.10:FF:000007">
    <property type="entry name" value="Interferon-stimulated exonuclease gene 20"/>
    <property type="match status" value="1"/>
</dbReference>
<keyword evidence="7" id="KW-0269">Exonuclease</keyword>
<evidence type="ECO:0000313" key="12">
    <source>
        <dbReference type="EMBL" id="KAL3758669.1"/>
    </source>
</evidence>
<comment type="caution">
    <text evidence="12">The sequence shown here is derived from an EMBL/GenBank/DDBJ whole genome shotgun (WGS) entry which is preliminary data.</text>
</comment>
<keyword evidence="6" id="KW-0378">Hydrolase</keyword>
<feature type="compositionally biased region" description="Low complexity" evidence="10">
    <location>
        <begin position="163"/>
        <end position="192"/>
    </location>
</feature>
<keyword evidence="5" id="KW-0540">Nuclease</keyword>
<evidence type="ECO:0000256" key="5">
    <source>
        <dbReference type="ARBA" id="ARBA00022722"/>
    </source>
</evidence>
<accession>A0ABD3M7L7</accession>
<evidence type="ECO:0000313" key="13">
    <source>
        <dbReference type="Proteomes" id="UP001530293"/>
    </source>
</evidence>
<evidence type="ECO:0000256" key="8">
    <source>
        <dbReference type="ARBA" id="ARBA00023242"/>
    </source>
</evidence>
<dbReference type="EMBL" id="JALLBG020000227">
    <property type="protein sequence ID" value="KAL3758669.1"/>
    <property type="molecule type" value="Genomic_DNA"/>
</dbReference>
<dbReference type="InterPro" id="IPR036397">
    <property type="entry name" value="RNaseH_sf"/>
</dbReference>
<organism evidence="12 13">
    <name type="scientific">Discostella pseudostelligera</name>
    <dbReference type="NCBI Taxonomy" id="259834"/>
    <lineage>
        <taxon>Eukaryota</taxon>
        <taxon>Sar</taxon>
        <taxon>Stramenopiles</taxon>
        <taxon>Ochrophyta</taxon>
        <taxon>Bacillariophyta</taxon>
        <taxon>Coscinodiscophyceae</taxon>
        <taxon>Thalassiosirophycidae</taxon>
        <taxon>Stephanodiscales</taxon>
        <taxon>Stephanodiscaceae</taxon>
        <taxon>Discostella</taxon>
    </lineage>
</organism>
<keyword evidence="8" id="KW-0539">Nucleus</keyword>
<feature type="compositionally biased region" description="Polar residues" evidence="10">
    <location>
        <begin position="37"/>
        <end position="58"/>
    </location>
</feature>
<dbReference type="PANTHER" id="PTHR12801:SF45">
    <property type="entry name" value="RNA EXONUCLEASE 4"/>
    <property type="match status" value="1"/>
</dbReference>
<evidence type="ECO:0000256" key="6">
    <source>
        <dbReference type="ARBA" id="ARBA00022801"/>
    </source>
</evidence>
<dbReference type="CDD" id="cd06144">
    <property type="entry name" value="REX4_like"/>
    <property type="match status" value="1"/>
</dbReference>
<comment type="function">
    <text evidence="9">Exoribonuclease involved in ribosome biosynthesis. Involved in the processing of ITS1, the internal transcribed spacer localized between the 18S and 5.8S rRNAs.</text>
</comment>
<comment type="subcellular location">
    <subcellularLocation>
        <location evidence="1">Nucleus</location>
    </subcellularLocation>
</comment>
<gene>
    <name evidence="12" type="ORF">ACHAWU_005255</name>
</gene>
<feature type="compositionally biased region" description="Low complexity" evidence="10">
    <location>
        <begin position="126"/>
        <end position="149"/>
    </location>
</feature>
<name>A0ABD3M7L7_9STRA</name>
<dbReference type="Pfam" id="PF00929">
    <property type="entry name" value="RNase_T"/>
    <property type="match status" value="1"/>
</dbReference>
<dbReference type="InterPro" id="IPR037431">
    <property type="entry name" value="REX4_DEDDh_dom"/>
</dbReference>
<evidence type="ECO:0000256" key="3">
    <source>
        <dbReference type="ARBA" id="ARBA00016937"/>
    </source>
</evidence>
<dbReference type="Gene3D" id="3.30.420.10">
    <property type="entry name" value="Ribonuclease H-like superfamily/Ribonuclease H"/>
    <property type="match status" value="1"/>
</dbReference>